<sequence length="68" mass="8165">MLKHNTNPLNEVQLEIMNALMGYEDDKNLISKKQATKRLFQARRAIEERRERHSLAKHIDREAWYDSL</sequence>
<dbReference type="InterPro" id="IPR058059">
    <property type="entry name" value="PA3496-like"/>
</dbReference>
<keyword evidence="2" id="KW-1185">Reference proteome</keyword>
<protein>
    <submittedName>
        <fullName evidence="1">Uncharacterized protein</fullName>
    </submittedName>
</protein>
<accession>A0A7R6PW00</accession>
<dbReference type="Proteomes" id="UP000595332">
    <property type="component" value="Chromosome"/>
</dbReference>
<dbReference type="KEGG" id="njp:NEJAP_3672"/>
<dbReference type="NCBIfam" id="NF046101">
    <property type="entry name" value="PA3496_fam"/>
    <property type="match status" value="1"/>
</dbReference>
<name>A0A7R6PW00_9GAMM</name>
<gene>
    <name evidence="1" type="ORF">NEJAP_3672</name>
</gene>
<dbReference type="RefSeq" id="WP_236591000.1">
    <property type="nucleotide sequence ID" value="NZ_AP014546.1"/>
</dbReference>
<reference evidence="1 2" key="1">
    <citation type="journal article" date="2008" name="Int. J. Syst. Evol. Microbiol.">
        <title>Neptunomonas japonica sp. nov., an Osedax japonicus symbiont-like bacterium isolated from sediment adjacent to sperm whale carcasses off Kagoshima, Japan.</title>
        <authorList>
            <person name="Miyazaki M."/>
            <person name="Nogi Y."/>
            <person name="Fujiwara Y."/>
            <person name="Kawato M."/>
            <person name="Kubokawa K."/>
            <person name="Horikoshi K."/>
        </authorList>
    </citation>
    <scope>NUCLEOTIDE SEQUENCE [LARGE SCALE GENOMIC DNA]</scope>
    <source>
        <strain evidence="1 2">JAMM 1380</strain>
    </source>
</reference>
<proteinExistence type="predicted"/>
<dbReference type="AlphaFoldDB" id="A0A7R6PW00"/>
<organism evidence="1 2">
    <name type="scientific">Neptunomonas japonica JAMM 1380</name>
    <dbReference type="NCBI Taxonomy" id="1441457"/>
    <lineage>
        <taxon>Bacteria</taxon>
        <taxon>Pseudomonadati</taxon>
        <taxon>Pseudomonadota</taxon>
        <taxon>Gammaproteobacteria</taxon>
        <taxon>Oceanospirillales</taxon>
        <taxon>Oceanospirillaceae</taxon>
        <taxon>Neptunomonas</taxon>
    </lineage>
</organism>
<dbReference type="EMBL" id="AP014546">
    <property type="protein sequence ID" value="BBB31610.1"/>
    <property type="molecule type" value="Genomic_DNA"/>
</dbReference>
<evidence type="ECO:0000313" key="1">
    <source>
        <dbReference type="EMBL" id="BBB31610.1"/>
    </source>
</evidence>
<evidence type="ECO:0000313" key="2">
    <source>
        <dbReference type="Proteomes" id="UP000595332"/>
    </source>
</evidence>